<dbReference type="Gene3D" id="3.40.50.1820">
    <property type="entry name" value="alpha/beta hydrolase"/>
    <property type="match status" value="1"/>
</dbReference>
<gene>
    <name evidence="2" type="ORF">JJ685_19820</name>
</gene>
<dbReference type="PRINTS" id="PR00111">
    <property type="entry name" value="ABHYDROLASE"/>
</dbReference>
<dbReference type="InterPro" id="IPR000073">
    <property type="entry name" value="AB_hydrolase_1"/>
</dbReference>
<accession>A0A937CV46</accession>
<dbReference type="InterPro" id="IPR029058">
    <property type="entry name" value="AB_hydrolase_fold"/>
</dbReference>
<feature type="domain" description="AB hydrolase-1" evidence="1">
    <location>
        <begin position="22"/>
        <end position="252"/>
    </location>
</feature>
<protein>
    <submittedName>
        <fullName evidence="2">Alpha/beta fold hydrolase</fullName>
    </submittedName>
</protein>
<organism evidence="2 3">
    <name type="scientific">Ramlibacter monticola</name>
    <dbReference type="NCBI Taxonomy" id="1926872"/>
    <lineage>
        <taxon>Bacteria</taxon>
        <taxon>Pseudomonadati</taxon>
        <taxon>Pseudomonadota</taxon>
        <taxon>Betaproteobacteria</taxon>
        <taxon>Burkholderiales</taxon>
        <taxon>Comamonadaceae</taxon>
        <taxon>Ramlibacter</taxon>
    </lineage>
</organism>
<dbReference type="RefSeq" id="WP_201676060.1">
    <property type="nucleotide sequence ID" value="NZ_JAEQNE010000005.1"/>
</dbReference>
<comment type="caution">
    <text evidence="2">The sequence shown here is derived from an EMBL/GenBank/DDBJ whole genome shotgun (WGS) entry which is preliminary data.</text>
</comment>
<sequence length="271" mass="29677">MKEGEARIGRYTLRYVEAGQGPAIVLIHGLAGDLHAWGAQLALLKPHFRVVAFDNRGAGRSTQVDEPVGTRDLAVDTLGLMDHLGIAHAQVVGRSMGGAIAQHMALMAPQRIDSLVLCASFARLDPLGRRVLSNMREALEWRGSWADHARHSVQNFVSAEFFNSRPEQVAAIERLIGGETRLPACYTRQNEACQAHDTSGDLARIRQPTLVMAGAADPICSPAATRILSEGLPNARTEIFDGASHFFLMEQPERFNRLLFQWLQGHAKAQA</sequence>
<dbReference type="PRINTS" id="PR00412">
    <property type="entry name" value="EPOXHYDRLASE"/>
</dbReference>
<evidence type="ECO:0000313" key="3">
    <source>
        <dbReference type="Proteomes" id="UP000599109"/>
    </source>
</evidence>
<dbReference type="InterPro" id="IPR050471">
    <property type="entry name" value="AB_hydrolase"/>
</dbReference>
<dbReference type="GO" id="GO:0016787">
    <property type="term" value="F:hydrolase activity"/>
    <property type="evidence" value="ECO:0007669"/>
    <property type="project" value="UniProtKB-KW"/>
</dbReference>
<dbReference type="InterPro" id="IPR000639">
    <property type="entry name" value="Epox_hydrolase-like"/>
</dbReference>
<reference evidence="2 3" key="1">
    <citation type="journal article" date="2017" name="Int. J. Syst. Evol. Microbiol.">
        <title>Ramlibacter monticola sp. nov., isolated from forest soil.</title>
        <authorList>
            <person name="Chaudhary D.K."/>
            <person name="Kim J."/>
        </authorList>
    </citation>
    <scope>NUCLEOTIDE SEQUENCE [LARGE SCALE GENOMIC DNA]</scope>
    <source>
        <strain evidence="2 3">KACC 19175</strain>
    </source>
</reference>
<evidence type="ECO:0000259" key="1">
    <source>
        <dbReference type="Pfam" id="PF00561"/>
    </source>
</evidence>
<dbReference type="Pfam" id="PF00561">
    <property type="entry name" value="Abhydrolase_1"/>
    <property type="match status" value="1"/>
</dbReference>
<keyword evidence="2" id="KW-0378">Hydrolase</keyword>
<dbReference type="PANTHER" id="PTHR43433">
    <property type="entry name" value="HYDROLASE, ALPHA/BETA FOLD FAMILY PROTEIN"/>
    <property type="match status" value="1"/>
</dbReference>
<dbReference type="EMBL" id="JAEQNE010000005">
    <property type="protein sequence ID" value="MBL0393394.1"/>
    <property type="molecule type" value="Genomic_DNA"/>
</dbReference>
<keyword evidence="3" id="KW-1185">Reference proteome</keyword>
<dbReference type="PANTHER" id="PTHR43433:SF5">
    <property type="entry name" value="AB HYDROLASE-1 DOMAIN-CONTAINING PROTEIN"/>
    <property type="match status" value="1"/>
</dbReference>
<name>A0A937CV46_9BURK</name>
<proteinExistence type="predicted"/>
<dbReference type="Proteomes" id="UP000599109">
    <property type="component" value="Unassembled WGS sequence"/>
</dbReference>
<dbReference type="AlphaFoldDB" id="A0A937CV46"/>
<evidence type="ECO:0000313" key="2">
    <source>
        <dbReference type="EMBL" id="MBL0393394.1"/>
    </source>
</evidence>
<dbReference type="SUPFAM" id="SSF53474">
    <property type="entry name" value="alpha/beta-Hydrolases"/>
    <property type="match status" value="1"/>
</dbReference>